<dbReference type="GO" id="GO:0006796">
    <property type="term" value="P:phosphate-containing compound metabolic process"/>
    <property type="evidence" value="ECO:0007669"/>
    <property type="project" value="UniProtKB-ARBA"/>
</dbReference>
<reference evidence="9" key="1">
    <citation type="submission" date="2013-07" db="EMBL/GenBank/DDBJ databases">
        <authorList>
            <person name="Geib S."/>
        </authorList>
    </citation>
    <scope>NUCLEOTIDE SEQUENCE</scope>
</reference>
<protein>
    <submittedName>
        <fullName evidence="9">Pseudouridine-metabolizing bifunctional protein C1861.05</fullName>
    </submittedName>
</protein>
<name>W8C0I5_CERCA</name>
<dbReference type="GO" id="GO:0046872">
    <property type="term" value="F:metal ion binding"/>
    <property type="evidence" value="ECO:0007669"/>
    <property type="project" value="UniProtKB-KW"/>
</dbReference>
<dbReference type="EMBL" id="GAMC01011421">
    <property type="protein sequence ID" value="JAB95134.1"/>
    <property type="molecule type" value="mRNA"/>
</dbReference>
<dbReference type="GO" id="GO:0005737">
    <property type="term" value="C:cytoplasm"/>
    <property type="evidence" value="ECO:0007669"/>
    <property type="project" value="TreeGrafter"/>
</dbReference>
<keyword evidence="7" id="KW-0326">Glycosidase</keyword>
<keyword evidence="1" id="KW-0808">Transferase</keyword>
<evidence type="ECO:0000256" key="4">
    <source>
        <dbReference type="ARBA" id="ARBA00022801"/>
    </source>
</evidence>
<evidence type="ECO:0000259" key="8">
    <source>
        <dbReference type="Pfam" id="PF00294"/>
    </source>
</evidence>
<dbReference type="OrthoDB" id="198885at2759"/>
<dbReference type="GO" id="GO:0004730">
    <property type="term" value="F:pseudouridylate synthase activity"/>
    <property type="evidence" value="ECO:0007669"/>
    <property type="project" value="InterPro"/>
</dbReference>
<dbReference type="CDD" id="cd01941">
    <property type="entry name" value="YeiC_kinase_like"/>
    <property type="match status" value="1"/>
</dbReference>
<reference evidence="9" key="2">
    <citation type="journal article" date="2014" name="BMC Genomics">
        <title>A genomic perspective to assessing quality of mass-reared SIT flies used in Mediterranean fruit fly (Ceratitis capitata) eradication in California.</title>
        <authorList>
            <person name="Calla B."/>
            <person name="Hall B."/>
            <person name="Hou S."/>
            <person name="Geib S.M."/>
        </authorList>
    </citation>
    <scope>NUCLEOTIDE SEQUENCE</scope>
</reference>
<keyword evidence="4" id="KW-0378">Hydrolase</keyword>
<dbReference type="InterPro" id="IPR002173">
    <property type="entry name" value="Carboh/pur_kinase_PfkB_CS"/>
</dbReference>
<dbReference type="InterPro" id="IPR029056">
    <property type="entry name" value="Ribokinase-like"/>
</dbReference>
<dbReference type="GO" id="GO:0016301">
    <property type="term" value="F:kinase activity"/>
    <property type="evidence" value="ECO:0007669"/>
    <property type="project" value="UniProtKB-KW"/>
</dbReference>
<sequence length="709" mass="77189">MFFGSVKKLVSISSKCVLLNPLRGFKRLIDIHPNVQRSLQQGDAVVALESTIITHGMPYPENIETAQAVEQLVSENGALAATIAIINGRIKVGLTTDEMKQLAAKNHNEVIKCSRRDLPYLVSTQGCGGTTVAATMIIAHMSGIDIFATGGVGGVHRDGHITMDVSADLVELGRTPITVVSSGIKSILDIPRTLEYLETQGVCVATYGVPDFNFPDFYTRNSGCKVPYNLNGPKEAANLIKALKELQYRSGILIGVPVPEQFAANKNEIEAAIQEAIYEARNQGISGKQVTPYLLAAIAKLTKGSSLEANMALIKNNAKTAAQISRELSKTKKSYVFSGEKKSSKTPLVIGASILDLSLTMLDDLPKVLDGATYRAKPTESAGGVGRNIAEGISKLYGSANFISVVGNDQLGRSLLKMIPGQLKSLVKIDGESSTSLCTIIFDKSGDCKIYLANMEIHDNITPETIQQSEELLRSAPIVLMDGNLSLETMERTLRLAHKYQRPVFFEPTDMRIAQKPFNLAKTLTKQIKFISPNIYELRTIVEAITGETLPTRENNFQSTNILLEEARNLLKQVQDYFDCIVLTLGQQGVMLSLKGEIAVSGKPLFDASTGSYLPIREISKNVYAMRFYSAPRVEGIKNVSGAGDSFTSGFVTALLRGYDIKNCVALGFLAAERALQSRSAVPSQYFTDKNEESTNLQKILKNLKEVTL</sequence>
<evidence type="ECO:0000256" key="7">
    <source>
        <dbReference type="ARBA" id="ARBA00023295"/>
    </source>
</evidence>
<dbReference type="InterPro" id="IPR007342">
    <property type="entry name" value="PsuG"/>
</dbReference>
<organism evidence="9">
    <name type="scientific">Ceratitis capitata</name>
    <name type="common">Mediterranean fruit fly</name>
    <name type="synonym">Tephritis capitata</name>
    <dbReference type="NCBI Taxonomy" id="7213"/>
    <lineage>
        <taxon>Eukaryota</taxon>
        <taxon>Metazoa</taxon>
        <taxon>Ecdysozoa</taxon>
        <taxon>Arthropoda</taxon>
        <taxon>Hexapoda</taxon>
        <taxon>Insecta</taxon>
        <taxon>Pterygota</taxon>
        <taxon>Neoptera</taxon>
        <taxon>Endopterygota</taxon>
        <taxon>Diptera</taxon>
        <taxon>Brachycera</taxon>
        <taxon>Muscomorpha</taxon>
        <taxon>Tephritoidea</taxon>
        <taxon>Tephritidae</taxon>
        <taxon>Ceratitis</taxon>
        <taxon>Ceratitis</taxon>
    </lineage>
</organism>
<gene>
    <name evidence="9" type="primary">YOW5</name>
</gene>
<evidence type="ECO:0000256" key="6">
    <source>
        <dbReference type="ARBA" id="ARBA00023239"/>
    </source>
</evidence>
<dbReference type="InterPro" id="IPR022830">
    <property type="entry name" value="Indigdn_synthA-like"/>
</dbReference>
<dbReference type="HAMAP" id="MF_01876">
    <property type="entry name" value="PsiMP_glycosidase"/>
    <property type="match status" value="1"/>
</dbReference>
<dbReference type="Pfam" id="PF04227">
    <property type="entry name" value="Indigoidine_A"/>
    <property type="match status" value="1"/>
</dbReference>
<proteinExistence type="evidence at transcript level"/>
<feature type="domain" description="Carbohydrate kinase PfkB" evidence="8">
    <location>
        <begin position="635"/>
        <end position="682"/>
    </location>
</feature>
<keyword evidence="3" id="KW-0418">Kinase</keyword>
<dbReference type="PROSITE" id="PS00584">
    <property type="entry name" value="PFKB_KINASES_2"/>
    <property type="match status" value="1"/>
</dbReference>
<keyword evidence="2" id="KW-0479">Metal-binding</keyword>
<dbReference type="PANTHER" id="PTHR42909:SF1">
    <property type="entry name" value="CARBOHYDRATE KINASE PFKB DOMAIN-CONTAINING PROTEIN"/>
    <property type="match status" value="1"/>
</dbReference>
<keyword evidence="5" id="KW-0464">Manganese</keyword>
<feature type="domain" description="Carbohydrate kinase PfkB" evidence="8">
    <location>
        <begin position="350"/>
        <end position="598"/>
    </location>
</feature>
<dbReference type="Gene3D" id="3.40.1790.10">
    <property type="entry name" value="Indigoidine synthase domain"/>
    <property type="match status" value="1"/>
</dbReference>
<evidence type="ECO:0000256" key="1">
    <source>
        <dbReference type="ARBA" id="ARBA00022679"/>
    </source>
</evidence>
<evidence type="ECO:0000256" key="3">
    <source>
        <dbReference type="ARBA" id="ARBA00022777"/>
    </source>
</evidence>
<evidence type="ECO:0000256" key="2">
    <source>
        <dbReference type="ARBA" id="ARBA00022723"/>
    </source>
</evidence>
<dbReference type="SUPFAM" id="SSF110581">
    <property type="entry name" value="Indigoidine synthase A-like"/>
    <property type="match status" value="1"/>
</dbReference>
<dbReference type="PANTHER" id="PTHR42909">
    <property type="entry name" value="ZGC:136858"/>
    <property type="match status" value="1"/>
</dbReference>
<dbReference type="Pfam" id="PF00294">
    <property type="entry name" value="PfkB"/>
    <property type="match status" value="2"/>
</dbReference>
<keyword evidence="6" id="KW-0456">Lyase</keyword>
<evidence type="ECO:0000256" key="5">
    <source>
        <dbReference type="ARBA" id="ARBA00023211"/>
    </source>
</evidence>
<dbReference type="SUPFAM" id="SSF53613">
    <property type="entry name" value="Ribokinase-like"/>
    <property type="match status" value="1"/>
</dbReference>
<dbReference type="Gene3D" id="3.40.1190.20">
    <property type="match status" value="1"/>
</dbReference>
<dbReference type="InterPro" id="IPR011611">
    <property type="entry name" value="PfkB_dom"/>
</dbReference>
<dbReference type="AlphaFoldDB" id="W8C0I5"/>
<accession>W8C0I5</accession>
<dbReference type="GO" id="GO:0016798">
    <property type="term" value="F:hydrolase activity, acting on glycosyl bonds"/>
    <property type="evidence" value="ECO:0007669"/>
    <property type="project" value="UniProtKB-KW"/>
</dbReference>
<evidence type="ECO:0000313" key="9">
    <source>
        <dbReference type="EMBL" id="JAB95134.1"/>
    </source>
</evidence>